<dbReference type="Gene3D" id="3.40.50.300">
    <property type="entry name" value="P-loop containing nucleotide triphosphate hydrolases"/>
    <property type="match status" value="1"/>
</dbReference>
<evidence type="ECO:0000313" key="3">
    <source>
        <dbReference type="Proteomes" id="UP000579281"/>
    </source>
</evidence>
<dbReference type="PANTHER" id="PTHR24220:SF686">
    <property type="entry name" value="BLL7988 PROTEIN"/>
    <property type="match status" value="1"/>
</dbReference>
<comment type="caution">
    <text evidence="2">The sequence shown here is derived from an EMBL/GenBank/DDBJ whole genome shotgun (WGS) entry which is preliminary data.</text>
</comment>
<dbReference type="InterPro" id="IPR015854">
    <property type="entry name" value="ABC_transpr_LolD-like"/>
</dbReference>
<feature type="domain" description="ABC transporter" evidence="1">
    <location>
        <begin position="22"/>
        <end position="72"/>
    </location>
</feature>
<dbReference type="GO" id="GO:0005524">
    <property type="term" value="F:ATP binding"/>
    <property type="evidence" value="ECO:0007669"/>
    <property type="project" value="InterPro"/>
</dbReference>
<dbReference type="GO" id="GO:0022857">
    <property type="term" value="F:transmembrane transporter activity"/>
    <property type="evidence" value="ECO:0007669"/>
    <property type="project" value="TreeGrafter"/>
</dbReference>
<name>A0A841L7J7_9FIRM</name>
<dbReference type="Proteomes" id="UP000579281">
    <property type="component" value="Unassembled WGS sequence"/>
</dbReference>
<proteinExistence type="predicted"/>
<dbReference type="PANTHER" id="PTHR24220">
    <property type="entry name" value="IMPORT ATP-BINDING PROTEIN"/>
    <property type="match status" value="1"/>
</dbReference>
<reference evidence="2 3" key="1">
    <citation type="submission" date="2020-08" db="EMBL/GenBank/DDBJ databases">
        <title>Genomic Encyclopedia of Type Strains, Phase IV (KMG-IV): sequencing the most valuable type-strain genomes for metagenomic binning, comparative biology and taxonomic classification.</title>
        <authorList>
            <person name="Goeker M."/>
        </authorList>
    </citation>
    <scope>NUCLEOTIDE SEQUENCE [LARGE SCALE GENOMIC DNA]</scope>
    <source>
        <strain evidence="2 3">DSM 103526</strain>
    </source>
</reference>
<protein>
    <submittedName>
        <fullName evidence="2">ABC-type lipoprotein export system ATPase subunit</fullName>
    </submittedName>
</protein>
<keyword evidence="2" id="KW-0449">Lipoprotein</keyword>
<keyword evidence="3" id="KW-1185">Reference proteome</keyword>
<dbReference type="GO" id="GO:0016887">
    <property type="term" value="F:ATP hydrolysis activity"/>
    <property type="evidence" value="ECO:0007669"/>
    <property type="project" value="InterPro"/>
</dbReference>
<sequence length="79" mass="8450">MFIDISNLKKSYTSGVVKTEVLKGIEMKLKEGEIGVILGPSGSRKSTLMNIIGGIDRGDSGSVSVDGVEISDLNNCWNF</sequence>
<dbReference type="EMBL" id="JACHEN010000037">
    <property type="protein sequence ID" value="MBB6218369.1"/>
    <property type="molecule type" value="Genomic_DNA"/>
</dbReference>
<dbReference type="InterPro" id="IPR027417">
    <property type="entry name" value="P-loop_NTPase"/>
</dbReference>
<evidence type="ECO:0000259" key="1">
    <source>
        <dbReference type="Pfam" id="PF00005"/>
    </source>
</evidence>
<evidence type="ECO:0000313" key="2">
    <source>
        <dbReference type="EMBL" id="MBB6218369.1"/>
    </source>
</evidence>
<dbReference type="SUPFAM" id="SSF52540">
    <property type="entry name" value="P-loop containing nucleoside triphosphate hydrolases"/>
    <property type="match status" value="1"/>
</dbReference>
<dbReference type="Pfam" id="PF00005">
    <property type="entry name" value="ABC_tran"/>
    <property type="match status" value="1"/>
</dbReference>
<dbReference type="GO" id="GO:0005886">
    <property type="term" value="C:plasma membrane"/>
    <property type="evidence" value="ECO:0007669"/>
    <property type="project" value="TreeGrafter"/>
</dbReference>
<gene>
    <name evidence="2" type="ORF">HNQ80_004533</name>
</gene>
<dbReference type="AlphaFoldDB" id="A0A841L7J7"/>
<organism evidence="2 3">
    <name type="scientific">Anaerosolibacter carboniphilus</name>
    <dbReference type="NCBI Taxonomy" id="1417629"/>
    <lineage>
        <taxon>Bacteria</taxon>
        <taxon>Bacillati</taxon>
        <taxon>Bacillota</taxon>
        <taxon>Clostridia</taxon>
        <taxon>Peptostreptococcales</taxon>
        <taxon>Thermotaleaceae</taxon>
        <taxon>Anaerosolibacter</taxon>
    </lineage>
</organism>
<dbReference type="RefSeq" id="WP_184312858.1">
    <property type="nucleotide sequence ID" value="NZ_JACHEN010000037.1"/>
</dbReference>
<dbReference type="InterPro" id="IPR003439">
    <property type="entry name" value="ABC_transporter-like_ATP-bd"/>
</dbReference>
<accession>A0A841L7J7</accession>